<proteinExistence type="predicted"/>
<organism evidence="4 5">
    <name type="scientific">Blautia obeum</name>
    <dbReference type="NCBI Taxonomy" id="40520"/>
    <lineage>
        <taxon>Bacteria</taxon>
        <taxon>Bacillati</taxon>
        <taxon>Bacillota</taxon>
        <taxon>Clostridia</taxon>
        <taxon>Lachnospirales</taxon>
        <taxon>Lachnospiraceae</taxon>
        <taxon>Blautia</taxon>
    </lineage>
</organism>
<evidence type="ECO:0000313" key="5">
    <source>
        <dbReference type="Proteomes" id="UP000283745"/>
    </source>
</evidence>
<dbReference type="InterPro" id="IPR003646">
    <property type="entry name" value="SH3-like_bac-type"/>
</dbReference>
<dbReference type="AlphaFoldDB" id="A0A414EQB1"/>
<feature type="coiled-coil region" evidence="1">
    <location>
        <begin position="198"/>
        <end position="260"/>
    </location>
</feature>
<evidence type="ECO:0000256" key="1">
    <source>
        <dbReference type="SAM" id="Coils"/>
    </source>
</evidence>
<dbReference type="Gene3D" id="1.20.120.330">
    <property type="entry name" value="Nucleotidyltransferases domain 2"/>
    <property type="match status" value="1"/>
</dbReference>
<dbReference type="Gene3D" id="2.30.30.40">
    <property type="entry name" value="SH3 Domains"/>
    <property type="match status" value="1"/>
</dbReference>
<evidence type="ECO:0000256" key="2">
    <source>
        <dbReference type="SAM" id="MobiDB-lite"/>
    </source>
</evidence>
<dbReference type="EMBL" id="QSKF01000005">
    <property type="protein sequence ID" value="RHE40270.1"/>
    <property type="molecule type" value="Genomic_DNA"/>
</dbReference>
<evidence type="ECO:0000259" key="3">
    <source>
        <dbReference type="Pfam" id="PF08239"/>
    </source>
</evidence>
<dbReference type="Proteomes" id="UP000283745">
    <property type="component" value="Unassembled WGS sequence"/>
</dbReference>
<evidence type="ECO:0000313" key="4">
    <source>
        <dbReference type="EMBL" id="RHE40270.1"/>
    </source>
</evidence>
<feature type="domain" description="SH3b" evidence="3">
    <location>
        <begin position="109"/>
        <end position="158"/>
    </location>
</feature>
<dbReference type="Pfam" id="PF08239">
    <property type="entry name" value="SH3_3"/>
    <property type="match status" value="1"/>
</dbReference>
<reference evidence="4 5" key="1">
    <citation type="submission" date="2018-08" db="EMBL/GenBank/DDBJ databases">
        <title>A genome reference for cultivated species of the human gut microbiota.</title>
        <authorList>
            <person name="Zou Y."/>
            <person name="Xue W."/>
            <person name="Luo G."/>
        </authorList>
    </citation>
    <scope>NUCLEOTIDE SEQUENCE [LARGE SCALE GENOMIC DNA]</scope>
    <source>
        <strain evidence="4 5">AM28-23</strain>
    </source>
</reference>
<gene>
    <name evidence="4" type="ORF">DW740_08215</name>
</gene>
<feature type="compositionally biased region" description="Basic and acidic residues" evidence="2">
    <location>
        <begin position="57"/>
        <end position="78"/>
    </location>
</feature>
<name>A0A414EQB1_9FIRM</name>
<feature type="region of interest" description="Disordered" evidence="2">
    <location>
        <begin position="57"/>
        <end position="80"/>
    </location>
</feature>
<sequence>MLSKTDGKERKRMKMSSARTVLILVAACCIFGYGGYRYAGEKLQKKYDKDLEDMRDTLSEQAQKEETAELDADTEKNTNDFGISDEEIKETMKLLRNTDVYMITSDEKMNIRKGPSTQDEIIGNIGRGSVVMATGEKSQDQKWARVLWDAENEQEAWMYIAGTTTKHLEGNAIQVLSEIGLYYKEVANQSINAHNQVVEEATSKLNAASSSAQEMYEEYQKLGDKYDTVVTEYNTLTGEYNSLQEKYNGLLAEYNNLVDTYNQLKNIYEDAFAQ</sequence>
<comment type="caution">
    <text evidence="4">The sequence shown here is derived from an EMBL/GenBank/DDBJ whole genome shotgun (WGS) entry which is preliminary data.</text>
</comment>
<accession>A0A414EQB1</accession>
<protein>
    <submittedName>
        <fullName evidence="4">SH3 domain-containing protein</fullName>
    </submittedName>
</protein>
<keyword evidence="1" id="KW-0175">Coiled coil</keyword>